<dbReference type="Pfam" id="PF08534">
    <property type="entry name" value="Redoxin"/>
    <property type="match status" value="1"/>
</dbReference>
<evidence type="ECO:0000256" key="3">
    <source>
        <dbReference type="ARBA" id="ARBA00023157"/>
    </source>
</evidence>
<dbReference type="PANTHER" id="PTHR42852:SF6">
    <property type="entry name" value="THIOL:DISULFIDE INTERCHANGE PROTEIN DSBE"/>
    <property type="match status" value="1"/>
</dbReference>
<dbReference type="InterPro" id="IPR050553">
    <property type="entry name" value="Thioredoxin_ResA/DsbE_sf"/>
</dbReference>
<feature type="domain" description="Thioredoxin" evidence="6">
    <location>
        <begin position="201"/>
        <end position="350"/>
    </location>
</feature>
<reference evidence="7" key="1">
    <citation type="journal article" date="2014" name="Int. J. Syst. Evol. Microbiol.">
        <title>Complete genome sequence of Corynebacterium casei LMG S-19264T (=DSM 44701T), isolated from a smear-ripened cheese.</title>
        <authorList>
            <consortium name="US DOE Joint Genome Institute (JGI-PGF)"/>
            <person name="Walter F."/>
            <person name="Albersmeier A."/>
            <person name="Kalinowski J."/>
            <person name="Ruckert C."/>
        </authorList>
    </citation>
    <scope>NUCLEOTIDE SEQUENCE</scope>
    <source>
        <strain evidence="7">CGMCC 1.15763</strain>
    </source>
</reference>
<comment type="subcellular location">
    <subcellularLocation>
        <location evidence="1">Cell envelope</location>
    </subcellularLocation>
</comment>
<keyword evidence="5" id="KW-0732">Signal</keyword>
<gene>
    <name evidence="7" type="ORF">GCM10011416_00640</name>
</gene>
<dbReference type="EMBL" id="BMJW01000001">
    <property type="protein sequence ID" value="GGG88256.1"/>
    <property type="molecule type" value="Genomic_DNA"/>
</dbReference>
<keyword evidence="3" id="KW-1015">Disulfide bond</keyword>
<evidence type="ECO:0000259" key="6">
    <source>
        <dbReference type="PROSITE" id="PS51352"/>
    </source>
</evidence>
<name>A0A917MAM8_9FLAO</name>
<protein>
    <recommendedName>
        <fullName evidence="6">Thioredoxin domain-containing protein</fullName>
    </recommendedName>
</protein>
<dbReference type="RefSeq" id="WP_188597278.1">
    <property type="nucleotide sequence ID" value="NZ_BMJW01000001.1"/>
</dbReference>
<dbReference type="PROSITE" id="PS51352">
    <property type="entry name" value="THIOREDOXIN_2"/>
    <property type="match status" value="1"/>
</dbReference>
<dbReference type="InterPro" id="IPR013766">
    <property type="entry name" value="Thioredoxin_domain"/>
</dbReference>
<dbReference type="PANTHER" id="PTHR42852">
    <property type="entry name" value="THIOL:DISULFIDE INTERCHANGE PROTEIN DSBE"/>
    <property type="match status" value="1"/>
</dbReference>
<dbReference type="Proteomes" id="UP000633278">
    <property type="component" value="Unassembled WGS sequence"/>
</dbReference>
<keyword evidence="2" id="KW-0201">Cytochrome c-type biogenesis</keyword>
<evidence type="ECO:0000256" key="2">
    <source>
        <dbReference type="ARBA" id="ARBA00022748"/>
    </source>
</evidence>
<dbReference type="PROSITE" id="PS51257">
    <property type="entry name" value="PROKAR_LIPOPROTEIN"/>
    <property type="match status" value="1"/>
</dbReference>
<organism evidence="7 8">
    <name type="scientific">Polaribacter pacificus</name>
    <dbReference type="NCBI Taxonomy" id="1775173"/>
    <lineage>
        <taxon>Bacteria</taxon>
        <taxon>Pseudomonadati</taxon>
        <taxon>Bacteroidota</taxon>
        <taxon>Flavobacteriia</taxon>
        <taxon>Flavobacteriales</taxon>
        <taxon>Flavobacteriaceae</taxon>
    </lineage>
</organism>
<keyword evidence="4" id="KW-0676">Redox-active center</keyword>
<feature type="signal peptide" evidence="5">
    <location>
        <begin position="1"/>
        <end position="18"/>
    </location>
</feature>
<accession>A0A917MAM8</accession>
<evidence type="ECO:0000313" key="7">
    <source>
        <dbReference type="EMBL" id="GGG88256.1"/>
    </source>
</evidence>
<sequence length="350" mass="39236">MRKILGLALALLSLQACTEENKEFASISGKIANTDAKTIVFTNGLYNKEISLNADGSFSDTIQLKNPDYFNIALNNTNVGFAYIANGFDLSLSADNNSFFESLQFEGTGSENSNFLLAQNKYGSSIGDPRNLFALDKEVFTEKLKEIRSNFDNIQKQFKGLDTDFIAENTKQNTDFFNYLENNYESQHAKAKEAAKAMEAIAKGKPSPKFKNYINYKGGKTSLDHLKGSYVYIDLWATWCNPCIAEIPALKSLEKEFHNKNIKFVSISIDDKRTAGSWENAQNKWRAMVKDKSLSGIQLFADQDLDFLQAYQVNGIPRFILIDPKGNIVDANAPRPSNPNLKNMFKKLGL</sequence>
<dbReference type="InterPro" id="IPR013740">
    <property type="entry name" value="Redoxin"/>
</dbReference>
<dbReference type="GO" id="GO:0030313">
    <property type="term" value="C:cell envelope"/>
    <property type="evidence" value="ECO:0007669"/>
    <property type="project" value="UniProtKB-SubCell"/>
</dbReference>
<dbReference type="Gene3D" id="3.40.30.10">
    <property type="entry name" value="Glutaredoxin"/>
    <property type="match status" value="1"/>
</dbReference>
<comment type="caution">
    <text evidence="7">The sequence shown here is derived from an EMBL/GenBank/DDBJ whole genome shotgun (WGS) entry which is preliminary data.</text>
</comment>
<dbReference type="GO" id="GO:0016491">
    <property type="term" value="F:oxidoreductase activity"/>
    <property type="evidence" value="ECO:0007669"/>
    <property type="project" value="InterPro"/>
</dbReference>
<reference evidence="7" key="2">
    <citation type="submission" date="2020-09" db="EMBL/GenBank/DDBJ databases">
        <authorList>
            <person name="Sun Q."/>
            <person name="Zhou Y."/>
        </authorList>
    </citation>
    <scope>NUCLEOTIDE SEQUENCE</scope>
    <source>
        <strain evidence="7">CGMCC 1.15763</strain>
    </source>
</reference>
<dbReference type="SUPFAM" id="SSF52833">
    <property type="entry name" value="Thioredoxin-like"/>
    <property type="match status" value="1"/>
</dbReference>
<evidence type="ECO:0000256" key="4">
    <source>
        <dbReference type="ARBA" id="ARBA00023284"/>
    </source>
</evidence>
<dbReference type="AlphaFoldDB" id="A0A917MAM8"/>
<evidence type="ECO:0000256" key="5">
    <source>
        <dbReference type="SAM" id="SignalP"/>
    </source>
</evidence>
<evidence type="ECO:0000256" key="1">
    <source>
        <dbReference type="ARBA" id="ARBA00004196"/>
    </source>
</evidence>
<dbReference type="CDD" id="cd02966">
    <property type="entry name" value="TlpA_like_family"/>
    <property type="match status" value="1"/>
</dbReference>
<proteinExistence type="predicted"/>
<evidence type="ECO:0000313" key="8">
    <source>
        <dbReference type="Proteomes" id="UP000633278"/>
    </source>
</evidence>
<keyword evidence="8" id="KW-1185">Reference proteome</keyword>
<feature type="chain" id="PRO_5037369049" description="Thioredoxin domain-containing protein" evidence="5">
    <location>
        <begin position="19"/>
        <end position="350"/>
    </location>
</feature>
<dbReference type="InterPro" id="IPR036249">
    <property type="entry name" value="Thioredoxin-like_sf"/>
</dbReference>
<dbReference type="GO" id="GO:0017004">
    <property type="term" value="P:cytochrome complex assembly"/>
    <property type="evidence" value="ECO:0007669"/>
    <property type="project" value="UniProtKB-KW"/>
</dbReference>